<name>A0A1I7IRE6_9PROT</name>
<organism evidence="1 2">
    <name type="scientific">Nitrosospira multiformis</name>
    <dbReference type="NCBI Taxonomy" id="1231"/>
    <lineage>
        <taxon>Bacteria</taxon>
        <taxon>Pseudomonadati</taxon>
        <taxon>Pseudomonadota</taxon>
        <taxon>Betaproteobacteria</taxon>
        <taxon>Nitrosomonadales</taxon>
        <taxon>Nitrosomonadaceae</taxon>
        <taxon>Nitrosospira</taxon>
    </lineage>
</organism>
<dbReference type="EMBL" id="FPBZ01000024">
    <property type="protein sequence ID" value="SFU75488.1"/>
    <property type="molecule type" value="Genomic_DNA"/>
</dbReference>
<accession>A0A1I7IRE6</accession>
<dbReference type="Proteomes" id="UP000182649">
    <property type="component" value="Unassembled WGS sequence"/>
</dbReference>
<gene>
    <name evidence="1" type="ORF">SAMN05216417_12429</name>
</gene>
<protein>
    <submittedName>
        <fullName evidence="1">Uncharacterized protein</fullName>
    </submittedName>
</protein>
<dbReference type="RefSeq" id="WP_143104386.1">
    <property type="nucleotide sequence ID" value="NZ_FPBZ01000024.1"/>
</dbReference>
<proteinExistence type="predicted"/>
<reference evidence="1 2" key="1">
    <citation type="submission" date="2016-10" db="EMBL/GenBank/DDBJ databases">
        <authorList>
            <person name="de Groot N.N."/>
        </authorList>
    </citation>
    <scope>NUCLEOTIDE SEQUENCE [LARGE SCALE GENOMIC DNA]</scope>
    <source>
        <strain evidence="1 2">Nl14</strain>
    </source>
</reference>
<sequence length="89" mass="10297">MSRGNNRERAGVMGRDNEGWRLLWTIETVSRTAVHQCGITARVTRSQTNPEKDQISLEYLANADLSDWDLGELTEQVMVLWMERNFERG</sequence>
<evidence type="ECO:0000313" key="1">
    <source>
        <dbReference type="EMBL" id="SFU75488.1"/>
    </source>
</evidence>
<dbReference type="AlphaFoldDB" id="A0A1I7IRE6"/>
<evidence type="ECO:0000313" key="2">
    <source>
        <dbReference type="Proteomes" id="UP000182649"/>
    </source>
</evidence>